<feature type="transmembrane region" description="Helical" evidence="1">
    <location>
        <begin position="21"/>
        <end position="44"/>
    </location>
</feature>
<proteinExistence type="predicted"/>
<keyword evidence="1" id="KW-0472">Membrane</keyword>
<dbReference type="AlphaFoldDB" id="A0A484B101"/>
<reference evidence="2 3" key="1">
    <citation type="journal article" date="2019" name="J. Hered.">
        <title>An Improved Genome Assembly for Drosophila navojoa, the Basal Species in the mojavensis Cluster.</title>
        <authorList>
            <person name="Vanderlinde T."/>
            <person name="Dupim E.G."/>
            <person name="Nazario-Yepiz N.O."/>
            <person name="Carvalho A.B."/>
        </authorList>
    </citation>
    <scope>NUCLEOTIDE SEQUENCE [LARGE SCALE GENOMIC DNA]</scope>
    <source>
        <strain evidence="2">Navoj_Jal97</strain>
        <tissue evidence="2">Whole organism</tissue>
    </source>
</reference>
<keyword evidence="1" id="KW-1133">Transmembrane helix</keyword>
<keyword evidence="3" id="KW-1185">Reference proteome</keyword>
<name>A0A484B101_DRONA</name>
<dbReference type="EMBL" id="LSRL02000340">
    <property type="protein sequence ID" value="TDG41511.1"/>
    <property type="molecule type" value="Genomic_DNA"/>
</dbReference>
<comment type="caution">
    <text evidence="2">The sequence shown here is derived from an EMBL/GenBank/DDBJ whole genome shotgun (WGS) entry which is preliminary data.</text>
</comment>
<accession>A0A484B101</accession>
<organism evidence="2 3">
    <name type="scientific">Drosophila navojoa</name>
    <name type="common">Fruit fly</name>
    <dbReference type="NCBI Taxonomy" id="7232"/>
    <lineage>
        <taxon>Eukaryota</taxon>
        <taxon>Metazoa</taxon>
        <taxon>Ecdysozoa</taxon>
        <taxon>Arthropoda</taxon>
        <taxon>Hexapoda</taxon>
        <taxon>Insecta</taxon>
        <taxon>Pterygota</taxon>
        <taxon>Neoptera</taxon>
        <taxon>Endopterygota</taxon>
        <taxon>Diptera</taxon>
        <taxon>Brachycera</taxon>
        <taxon>Muscomorpha</taxon>
        <taxon>Ephydroidea</taxon>
        <taxon>Drosophilidae</taxon>
        <taxon>Drosophila</taxon>
    </lineage>
</organism>
<evidence type="ECO:0000313" key="2">
    <source>
        <dbReference type="EMBL" id="TDG41511.1"/>
    </source>
</evidence>
<sequence length="71" mass="7987">MRRLLTRVSDSTTNDMGLGLGLFYLVIRWAGLSFSAIVFVTFIIVSRVDFVIVIVIVMAVRVLWFGSVNSF</sequence>
<gene>
    <name evidence="2" type="ORF">AWZ03_012067</name>
</gene>
<evidence type="ECO:0000313" key="3">
    <source>
        <dbReference type="Proteomes" id="UP000295192"/>
    </source>
</evidence>
<keyword evidence="1" id="KW-0812">Transmembrane</keyword>
<dbReference type="Proteomes" id="UP000295192">
    <property type="component" value="Unassembled WGS sequence"/>
</dbReference>
<feature type="transmembrane region" description="Helical" evidence="1">
    <location>
        <begin position="50"/>
        <end position="68"/>
    </location>
</feature>
<protein>
    <submittedName>
        <fullName evidence="2">Uncharacterized protein</fullName>
    </submittedName>
</protein>
<evidence type="ECO:0000256" key="1">
    <source>
        <dbReference type="SAM" id="Phobius"/>
    </source>
</evidence>